<dbReference type="PANTHER" id="PTHR30483">
    <property type="entry name" value="LEUCINE-SPECIFIC-BINDING PROTEIN"/>
    <property type="match status" value="1"/>
</dbReference>
<sequence>MKFYGVTSLSGAVRLAFFASAVCGPGAFNGAAAQEPVRIGVITDMTGPYSSLSGPGVVVGMKMAVDEFGGKVLGQPIEVLSADSGLKADIALSRAREWYDRQNVHMIVESSDSGSAVALQKLGADKKKITMFHSGTTALTNLECSPYGVHYAWDTYSMASGAARAAVQAGGNSWYFITADYVFGKSLEADASKIIRQLGGDIIGGVRHPLNVPDFASFLLSAQQSKAKVVGLANAGSDTQNAVKQAAEFGLGGGQKVVPLLMFDTDVKGLGLKVAQGMEFATAFYWDYDDKSREFANKFFAIHKSMPTMNHAGSYSATLQYLKAVQATGSLDADKVMKYLKSVKIEDAFARNGRIRVDGRMVHDIYQVRVKTPEESTGPSDILKVILTIKGDDAFMPLADSTCPLVKK</sequence>
<accession>A0A1H8X3T0</accession>
<evidence type="ECO:0000256" key="3">
    <source>
        <dbReference type="ARBA" id="ARBA00022970"/>
    </source>
</evidence>
<dbReference type="InterPro" id="IPR028081">
    <property type="entry name" value="Leu-bd"/>
</dbReference>
<dbReference type="Proteomes" id="UP000199615">
    <property type="component" value="Unassembled WGS sequence"/>
</dbReference>
<evidence type="ECO:0000256" key="4">
    <source>
        <dbReference type="SAM" id="SignalP"/>
    </source>
</evidence>
<feature type="domain" description="Leucine-binding protein" evidence="5">
    <location>
        <begin position="36"/>
        <end position="371"/>
    </location>
</feature>
<dbReference type="GO" id="GO:0006865">
    <property type="term" value="P:amino acid transport"/>
    <property type="evidence" value="ECO:0007669"/>
    <property type="project" value="UniProtKB-KW"/>
</dbReference>
<dbReference type="OrthoDB" id="5450279at2"/>
<keyword evidence="3" id="KW-0029">Amino-acid transport</keyword>
<keyword evidence="2 4" id="KW-0732">Signal</keyword>
<feature type="chain" id="PRO_5011451894" evidence="4">
    <location>
        <begin position="22"/>
        <end position="408"/>
    </location>
</feature>
<dbReference type="InterPro" id="IPR028082">
    <property type="entry name" value="Peripla_BP_I"/>
</dbReference>
<reference evidence="7" key="1">
    <citation type="submission" date="2016-10" db="EMBL/GenBank/DDBJ databases">
        <authorList>
            <person name="Varghese N."/>
            <person name="Submissions S."/>
        </authorList>
    </citation>
    <scope>NUCLEOTIDE SEQUENCE [LARGE SCALE GENOMIC DNA]</scope>
    <source>
        <strain evidence="7">DSM 123</strain>
    </source>
</reference>
<dbReference type="SUPFAM" id="SSF53822">
    <property type="entry name" value="Periplasmic binding protein-like I"/>
    <property type="match status" value="1"/>
</dbReference>
<dbReference type="PANTHER" id="PTHR30483:SF6">
    <property type="entry name" value="PERIPLASMIC BINDING PROTEIN OF ABC TRANSPORTER FOR NATURAL AMINO ACIDS"/>
    <property type="match status" value="1"/>
</dbReference>
<keyword evidence="7" id="KW-1185">Reference proteome</keyword>
<dbReference type="CDD" id="cd06327">
    <property type="entry name" value="PBP1_SBP-like"/>
    <property type="match status" value="1"/>
</dbReference>
<name>A0A1H8X3T0_9BRAD</name>
<evidence type="ECO:0000256" key="1">
    <source>
        <dbReference type="ARBA" id="ARBA00010062"/>
    </source>
</evidence>
<evidence type="ECO:0000313" key="6">
    <source>
        <dbReference type="EMBL" id="SEP34595.1"/>
    </source>
</evidence>
<proteinExistence type="inferred from homology"/>
<organism evidence="6 7">
    <name type="scientific">Rhodopseudomonas pseudopalustris</name>
    <dbReference type="NCBI Taxonomy" id="1513892"/>
    <lineage>
        <taxon>Bacteria</taxon>
        <taxon>Pseudomonadati</taxon>
        <taxon>Pseudomonadota</taxon>
        <taxon>Alphaproteobacteria</taxon>
        <taxon>Hyphomicrobiales</taxon>
        <taxon>Nitrobacteraceae</taxon>
        <taxon>Rhodopseudomonas</taxon>
    </lineage>
</organism>
<feature type="signal peptide" evidence="4">
    <location>
        <begin position="1"/>
        <end position="21"/>
    </location>
</feature>
<protein>
    <submittedName>
        <fullName evidence="6">Amino acid/amide ABC transporter substrate-binding protein, HAAT family</fullName>
    </submittedName>
</protein>
<dbReference type="AlphaFoldDB" id="A0A1H8X3T0"/>
<dbReference type="Gene3D" id="3.40.50.2300">
    <property type="match status" value="2"/>
</dbReference>
<dbReference type="Pfam" id="PF13458">
    <property type="entry name" value="Peripla_BP_6"/>
    <property type="match status" value="1"/>
</dbReference>
<evidence type="ECO:0000256" key="2">
    <source>
        <dbReference type="ARBA" id="ARBA00022729"/>
    </source>
</evidence>
<dbReference type="InterPro" id="IPR051010">
    <property type="entry name" value="BCAA_transport"/>
</dbReference>
<evidence type="ECO:0000313" key="7">
    <source>
        <dbReference type="Proteomes" id="UP000199615"/>
    </source>
</evidence>
<dbReference type="RefSeq" id="WP_092686185.1">
    <property type="nucleotide sequence ID" value="NZ_FODT01000016.1"/>
</dbReference>
<gene>
    <name evidence="6" type="ORF">SAMN05444123_1167</name>
</gene>
<dbReference type="EMBL" id="FODT01000016">
    <property type="protein sequence ID" value="SEP34595.1"/>
    <property type="molecule type" value="Genomic_DNA"/>
</dbReference>
<keyword evidence="3" id="KW-0813">Transport</keyword>
<evidence type="ECO:0000259" key="5">
    <source>
        <dbReference type="Pfam" id="PF13458"/>
    </source>
</evidence>
<comment type="similarity">
    <text evidence="1">Belongs to the leucine-binding protein family.</text>
</comment>